<geneLocation type="mitochondrion" evidence="1"/>
<keyword evidence="1" id="KW-0496">Mitochondrion</keyword>
<accession>A0A1Y0B267</accession>
<evidence type="ECO:0000313" key="1">
    <source>
        <dbReference type="EMBL" id="ART31484.1"/>
    </source>
</evidence>
<gene>
    <name evidence="1" type="ORF">AEK19_MT1279</name>
</gene>
<dbReference type="AlphaFoldDB" id="A0A1Y0B267"/>
<proteinExistence type="predicted"/>
<dbReference type="EMBL" id="KY774314">
    <property type="protein sequence ID" value="ART31484.1"/>
    <property type="molecule type" value="Genomic_DNA"/>
</dbReference>
<reference evidence="1" key="1">
    <citation type="submission" date="2017-03" db="EMBL/GenBank/DDBJ databases">
        <title>The mitochondrial genome of the carnivorous plant Utricularia reniformis (Lentibulariaceae): structure, comparative analysis and evolutionary landmarks.</title>
        <authorList>
            <person name="Silva S.R."/>
            <person name="Alvarenga D.O."/>
            <person name="Michael T.P."/>
            <person name="Miranda V.F.O."/>
            <person name="Varani A.M."/>
        </authorList>
    </citation>
    <scope>NUCLEOTIDE SEQUENCE</scope>
</reference>
<sequence length="61" mass="7028">MEFRFATGLNKVVSRVEVSTSKTIEYLSRKEDNCQLNNNHSTQLHITLRNDTFMISLVSLP</sequence>
<organism evidence="1">
    <name type="scientific">Utricularia reniformis</name>
    <dbReference type="NCBI Taxonomy" id="192314"/>
    <lineage>
        <taxon>Eukaryota</taxon>
        <taxon>Viridiplantae</taxon>
        <taxon>Streptophyta</taxon>
        <taxon>Embryophyta</taxon>
        <taxon>Tracheophyta</taxon>
        <taxon>Spermatophyta</taxon>
        <taxon>Magnoliopsida</taxon>
        <taxon>eudicotyledons</taxon>
        <taxon>Gunneridae</taxon>
        <taxon>Pentapetalae</taxon>
        <taxon>asterids</taxon>
        <taxon>lamiids</taxon>
        <taxon>Lamiales</taxon>
        <taxon>Lentibulariaceae</taxon>
        <taxon>Utricularia</taxon>
    </lineage>
</organism>
<name>A0A1Y0B267_9LAMI</name>
<protein>
    <submittedName>
        <fullName evidence="1">Uncharacterized protein</fullName>
    </submittedName>
</protein>